<evidence type="ECO:0000313" key="9">
    <source>
        <dbReference type="Proteomes" id="UP001597199"/>
    </source>
</evidence>
<name>A0ABW4BBY9_9LACO</name>
<comment type="similarity">
    <text evidence="1">Belongs to the carbohydrate kinase pfkB family.</text>
</comment>
<dbReference type="CDD" id="cd01164">
    <property type="entry name" value="FruK_PfkB_like"/>
    <property type="match status" value="1"/>
</dbReference>
<dbReference type="InterPro" id="IPR011611">
    <property type="entry name" value="PfkB_dom"/>
</dbReference>
<dbReference type="NCBIfam" id="TIGR03168">
    <property type="entry name" value="1-PFK"/>
    <property type="match status" value="1"/>
</dbReference>
<dbReference type="Gene3D" id="3.40.1190.20">
    <property type="match status" value="1"/>
</dbReference>
<protein>
    <recommendedName>
        <fullName evidence="6">Tagatose-6-phosphate kinase</fullName>
        <ecNumber evidence="6">2.7.1.144</ecNumber>
    </recommendedName>
</protein>
<organism evidence="8 9">
    <name type="scientific">Lacticaseibacillus suilingensis</name>
    <dbReference type="NCBI Taxonomy" id="2799577"/>
    <lineage>
        <taxon>Bacteria</taxon>
        <taxon>Bacillati</taxon>
        <taxon>Bacillota</taxon>
        <taxon>Bacilli</taxon>
        <taxon>Lactobacillales</taxon>
        <taxon>Lactobacillaceae</taxon>
        <taxon>Lacticaseibacillus</taxon>
    </lineage>
</organism>
<comment type="caution">
    <text evidence="8">The sequence shown here is derived from an EMBL/GenBank/DDBJ whole genome shotgun (WGS) entry which is preliminary data.</text>
</comment>
<evidence type="ECO:0000256" key="4">
    <source>
        <dbReference type="ARBA" id="ARBA00022777"/>
    </source>
</evidence>
<feature type="domain" description="Carbohydrate kinase PfkB" evidence="7">
    <location>
        <begin position="10"/>
        <end position="282"/>
    </location>
</feature>
<keyword evidence="5 6" id="KW-0067">ATP-binding</keyword>
<keyword evidence="2 6" id="KW-0808">Transferase</keyword>
<dbReference type="Pfam" id="PF00294">
    <property type="entry name" value="PfkB"/>
    <property type="match status" value="1"/>
</dbReference>
<comment type="catalytic activity">
    <reaction evidence="6">
        <text>D-tagatofuranose 6-phosphate + ATP = D-tagatofuranose 1,6-bisphosphate + ADP + H(+)</text>
        <dbReference type="Rhea" id="RHEA:12420"/>
        <dbReference type="ChEBI" id="CHEBI:15378"/>
        <dbReference type="ChEBI" id="CHEBI:30616"/>
        <dbReference type="ChEBI" id="CHEBI:58694"/>
        <dbReference type="ChEBI" id="CHEBI:58695"/>
        <dbReference type="ChEBI" id="CHEBI:456216"/>
        <dbReference type="EC" id="2.7.1.144"/>
    </reaction>
</comment>
<reference evidence="9" key="1">
    <citation type="journal article" date="2019" name="Int. J. Syst. Evol. Microbiol.">
        <title>The Global Catalogue of Microorganisms (GCM) 10K type strain sequencing project: providing services to taxonomists for standard genome sequencing and annotation.</title>
        <authorList>
            <consortium name="The Broad Institute Genomics Platform"/>
            <consortium name="The Broad Institute Genome Sequencing Center for Infectious Disease"/>
            <person name="Wu L."/>
            <person name="Ma J."/>
        </authorList>
    </citation>
    <scope>NUCLEOTIDE SEQUENCE [LARGE SCALE GENOMIC DNA]</scope>
    <source>
        <strain evidence="9">CCM 9110</strain>
    </source>
</reference>
<keyword evidence="3 6" id="KW-0547">Nucleotide-binding</keyword>
<comment type="similarity">
    <text evidence="6">Belongs to the carbohydrate kinase PfkB family. LacC subfamily.</text>
</comment>
<evidence type="ECO:0000256" key="1">
    <source>
        <dbReference type="ARBA" id="ARBA00005380"/>
    </source>
</evidence>
<dbReference type="PANTHER" id="PTHR46566:SF1">
    <property type="entry name" value="1-PHOSPHOFRUCTOKINASE"/>
    <property type="match status" value="1"/>
</dbReference>
<dbReference type="SUPFAM" id="SSF53613">
    <property type="entry name" value="Ribokinase-like"/>
    <property type="match status" value="1"/>
</dbReference>
<dbReference type="RefSeq" id="WP_204119666.1">
    <property type="nucleotide sequence ID" value="NZ_BOLV01000020.1"/>
</dbReference>
<comment type="pathway">
    <text evidence="6">Carbohydrate metabolism; D-tagatose 6-phosphate degradation; D-glyceraldehyde 3-phosphate and glycerone phosphate from D-tagatose 6-phosphate: step 1/2.</text>
</comment>
<accession>A0ABW4BBY9</accession>
<dbReference type="EMBL" id="JBHTOA010000014">
    <property type="protein sequence ID" value="MFD1398001.1"/>
    <property type="molecule type" value="Genomic_DNA"/>
</dbReference>
<evidence type="ECO:0000313" key="8">
    <source>
        <dbReference type="EMBL" id="MFD1398001.1"/>
    </source>
</evidence>
<evidence type="ECO:0000256" key="2">
    <source>
        <dbReference type="ARBA" id="ARBA00022679"/>
    </source>
</evidence>
<dbReference type="PIRSF" id="PIRSF000535">
    <property type="entry name" value="1PFK/6PFK/LacC"/>
    <property type="match status" value="1"/>
</dbReference>
<dbReference type="NCBIfam" id="TIGR03828">
    <property type="entry name" value="pfkB"/>
    <property type="match status" value="1"/>
</dbReference>
<dbReference type="InterPro" id="IPR017583">
    <property type="entry name" value="Tagatose/fructose_Pkinase"/>
</dbReference>
<evidence type="ECO:0000256" key="5">
    <source>
        <dbReference type="ARBA" id="ARBA00022840"/>
    </source>
</evidence>
<dbReference type="PROSITE" id="PS01332">
    <property type="entry name" value="HTH_RRF2_1"/>
    <property type="match status" value="1"/>
</dbReference>
<proteinExistence type="inferred from homology"/>
<keyword evidence="9" id="KW-1185">Reference proteome</keyword>
<dbReference type="InterPro" id="IPR029056">
    <property type="entry name" value="Ribokinase-like"/>
</dbReference>
<dbReference type="InterPro" id="IPR030489">
    <property type="entry name" value="TR_Rrf2-type_CS"/>
</dbReference>
<dbReference type="InterPro" id="IPR022463">
    <property type="entry name" value="1-PFruKinase"/>
</dbReference>
<dbReference type="Proteomes" id="UP001597199">
    <property type="component" value="Unassembled WGS sequence"/>
</dbReference>
<evidence type="ECO:0000256" key="6">
    <source>
        <dbReference type="PIRNR" id="PIRNR000535"/>
    </source>
</evidence>
<gene>
    <name evidence="8" type="primary">pfkB</name>
    <name evidence="8" type="ORF">ACFQ41_01610</name>
</gene>
<evidence type="ECO:0000256" key="3">
    <source>
        <dbReference type="ARBA" id="ARBA00022741"/>
    </source>
</evidence>
<keyword evidence="4" id="KW-0418">Kinase</keyword>
<dbReference type="EC" id="2.7.1.144" evidence="6"/>
<sequence>MIYTLTLNPAIDLFIDTPRLDEGVVNRTNRYDVQANGKGVNVSFILERLGVANTALGLGGGFTLAYIQSQLTASGIENQFIDTGGITRINVFTHVDDGEREYKLVNPGPVVPASGLKQLEKLLEQLTNQDALIVSGSFAQGIEPALISQLGVRSQQQGFKLIIDTSYSAVMDCLKYRPFLIKPNNAELASWYGRPANIDSMEIVKLGRDMQHRGAQNILISCGNAGAIFIGDQVLKGNAPQIDVLNTAGAGDTMLGTFVAGLVKGKPSAENLKYAIAAGSDTARNSWVTDFNHLDDLLAQITVSTFTEGGK</sequence>
<dbReference type="GO" id="GO:0008662">
    <property type="term" value="F:1-phosphofructokinase activity"/>
    <property type="evidence" value="ECO:0007669"/>
    <property type="project" value="UniProtKB-EC"/>
</dbReference>
<evidence type="ECO:0000259" key="7">
    <source>
        <dbReference type="Pfam" id="PF00294"/>
    </source>
</evidence>
<dbReference type="PANTHER" id="PTHR46566">
    <property type="entry name" value="1-PHOSPHOFRUCTOKINASE-RELATED"/>
    <property type="match status" value="1"/>
</dbReference>
<keyword evidence="6" id="KW-0423">Lactose metabolism</keyword>